<evidence type="ECO:0000313" key="1">
    <source>
        <dbReference type="EMBL" id="KAJ8906783.1"/>
    </source>
</evidence>
<name>A0AAV8UW09_9RHOD</name>
<keyword evidence="2" id="KW-1185">Reference proteome</keyword>
<dbReference type="AlphaFoldDB" id="A0AAV8UW09"/>
<proteinExistence type="predicted"/>
<dbReference type="Proteomes" id="UP001157974">
    <property type="component" value="Unassembled WGS sequence"/>
</dbReference>
<protein>
    <submittedName>
        <fullName evidence="1">Uncharacterized protein</fullName>
    </submittedName>
</protein>
<reference evidence="1 2" key="1">
    <citation type="journal article" date="2023" name="Nat. Commun.">
        <title>Origin of minicircular mitochondrial genomes in red algae.</title>
        <authorList>
            <person name="Lee Y."/>
            <person name="Cho C.H."/>
            <person name="Lee Y.M."/>
            <person name="Park S.I."/>
            <person name="Yang J.H."/>
            <person name="West J.A."/>
            <person name="Bhattacharya D."/>
            <person name="Yoon H.S."/>
        </authorList>
    </citation>
    <scope>NUCLEOTIDE SEQUENCE [LARGE SCALE GENOMIC DNA]</scope>
    <source>
        <strain evidence="1 2">CCMP1338</strain>
        <tissue evidence="1">Whole cell</tissue>
    </source>
</reference>
<comment type="caution">
    <text evidence="1">The sequence shown here is derived from an EMBL/GenBank/DDBJ whole genome shotgun (WGS) entry which is preliminary data.</text>
</comment>
<accession>A0AAV8UW09</accession>
<sequence>MSGRHNSSPLKEKTIRWQKELTKRQARYINRLMPFQVSIEYRKGSDNIADALSRHAIQQLAVSSITTDVDWPQACLRDPEFAAIYQRPAEYAEQGFVKRNNVLYRRHRICVPESMVDKLLRTYRDETN</sequence>
<dbReference type="EMBL" id="JAMWBK010000003">
    <property type="protein sequence ID" value="KAJ8906783.1"/>
    <property type="molecule type" value="Genomic_DNA"/>
</dbReference>
<organism evidence="1 2">
    <name type="scientific">Rhodosorus marinus</name>
    <dbReference type="NCBI Taxonomy" id="101924"/>
    <lineage>
        <taxon>Eukaryota</taxon>
        <taxon>Rhodophyta</taxon>
        <taxon>Stylonematophyceae</taxon>
        <taxon>Stylonematales</taxon>
        <taxon>Stylonemataceae</taxon>
        <taxon>Rhodosorus</taxon>
    </lineage>
</organism>
<gene>
    <name evidence="1" type="ORF">NDN08_003269</name>
</gene>
<evidence type="ECO:0000313" key="2">
    <source>
        <dbReference type="Proteomes" id="UP001157974"/>
    </source>
</evidence>